<dbReference type="InterPro" id="IPR002397">
    <property type="entry name" value="Cyt_P450_B"/>
</dbReference>
<comment type="caution">
    <text evidence="3">The sequence shown here is derived from an EMBL/GenBank/DDBJ whole genome shotgun (WGS) entry which is preliminary data.</text>
</comment>
<dbReference type="InterPro" id="IPR036396">
    <property type="entry name" value="Cyt_P450_sf"/>
</dbReference>
<keyword evidence="2" id="KW-0349">Heme</keyword>
<evidence type="ECO:0000256" key="1">
    <source>
        <dbReference type="ARBA" id="ARBA00010617"/>
    </source>
</evidence>
<keyword evidence="2" id="KW-0408">Iron</keyword>
<keyword evidence="2" id="KW-0560">Oxidoreductase</keyword>
<gene>
    <name evidence="3" type="ORF">GCM10020369_39140</name>
</gene>
<keyword evidence="2" id="KW-0479">Metal-binding</keyword>
<dbReference type="PROSITE" id="PS00086">
    <property type="entry name" value="CYTOCHROME_P450"/>
    <property type="match status" value="1"/>
</dbReference>
<dbReference type="SUPFAM" id="SSF48264">
    <property type="entry name" value="Cytochrome P450"/>
    <property type="match status" value="1"/>
</dbReference>
<dbReference type="PANTHER" id="PTHR46696:SF3">
    <property type="entry name" value="PULCHERRIMINIC ACID SYNTHASE"/>
    <property type="match status" value="1"/>
</dbReference>
<name>A0ABP6T1D7_9ACTN</name>
<dbReference type="PRINTS" id="PR00359">
    <property type="entry name" value="BP450"/>
</dbReference>
<dbReference type="PRINTS" id="PR00385">
    <property type="entry name" value="P450"/>
</dbReference>
<organism evidence="3 4">
    <name type="scientific">Cryptosporangium minutisporangium</name>
    <dbReference type="NCBI Taxonomy" id="113569"/>
    <lineage>
        <taxon>Bacteria</taxon>
        <taxon>Bacillati</taxon>
        <taxon>Actinomycetota</taxon>
        <taxon>Actinomycetes</taxon>
        <taxon>Cryptosporangiales</taxon>
        <taxon>Cryptosporangiaceae</taxon>
        <taxon>Cryptosporangium</taxon>
    </lineage>
</organism>
<protein>
    <submittedName>
        <fullName evidence="3">Cytochrome P450</fullName>
    </submittedName>
</protein>
<dbReference type="InterPro" id="IPR017972">
    <property type="entry name" value="Cyt_P450_CS"/>
</dbReference>
<dbReference type="EMBL" id="BAAAYN010000024">
    <property type="protein sequence ID" value="GAA3389349.1"/>
    <property type="molecule type" value="Genomic_DNA"/>
</dbReference>
<reference evidence="4" key="1">
    <citation type="journal article" date="2019" name="Int. J. Syst. Evol. Microbiol.">
        <title>The Global Catalogue of Microorganisms (GCM) 10K type strain sequencing project: providing services to taxonomists for standard genome sequencing and annotation.</title>
        <authorList>
            <consortium name="The Broad Institute Genomics Platform"/>
            <consortium name="The Broad Institute Genome Sequencing Center for Infectious Disease"/>
            <person name="Wu L."/>
            <person name="Ma J."/>
        </authorList>
    </citation>
    <scope>NUCLEOTIDE SEQUENCE [LARGE SCALE GENOMIC DNA]</scope>
    <source>
        <strain evidence="4">JCM 9458</strain>
    </source>
</reference>
<dbReference type="Gene3D" id="1.10.630.10">
    <property type="entry name" value="Cytochrome P450"/>
    <property type="match status" value="1"/>
</dbReference>
<dbReference type="Proteomes" id="UP001501676">
    <property type="component" value="Unassembled WGS sequence"/>
</dbReference>
<dbReference type="InterPro" id="IPR001128">
    <property type="entry name" value="Cyt_P450"/>
</dbReference>
<keyword evidence="2" id="KW-0503">Monooxygenase</keyword>
<dbReference type="Pfam" id="PF00067">
    <property type="entry name" value="p450"/>
    <property type="match status" value="1"/>
</dbReference>
<accession>A0ABP6T1D7</accession>
<keyword evidence="4" id="KW-1185">Reference proteome</keyword>
<proteinExistence type="inferred from homology"/>
<dbReference type="RefSeq" id="WP_345729595.1">
    <property type="nucleotide sequence ID" value="NZ_BAAAYN010000024.1"/>
</dbReference>
<dbReference type="PANTHER" id="PTHR46696">
    <property type="entry name" value="P450, PUTATIVE (EUROFUNG)-RELATED"/>
    <property type="match status" value="1"/>
</dbReference>
<evidence type="ECO:0000313" key="3">
    <source>
        <dbReference type="EMBL" id="GAA3389349.1"/>
    </source>
</evidence>
<evidence type="ECO:0000313" key="4">
    <source>
        <dbReference type="Proteomes" id="UP001501676"/>
    </source>
</evidence>
<sequence>MTVNDHPLLDPARLRELFDLRSSVYASRGGAFEGDPYPAFHALRESGPVHPGTPGELVGFTGPAFFSGLPHPDRPHFTVFDYATCNEVVRDVDTFSASEHAPGTEAHERERMLLYMDGDRHKRHRTLVQSAFVPKRARWWIENWIDQTVHALIDTFEANGKADLNVEYFAAIPLLTICGSFGIGVPDALDIRAAVTADGQGMELFGRLVKPIIEARRIEPADDLISVLVQAEVDEETGDRHRLSDSEVLIFAYLLLAAGSGTTWKQLGITMLSLLGHPVWLERVRAEPELLRAVVEESMRWMPTDPAFGRFATRDTALHGVPIPRGAVVHVCFGAANRDPQRWERPDEFDPGRPLQANLGFGGGAHICLGMHVARAEIRTAIAALLQRLPGLRLDPDAEPPRIIGMYERGPTSVPVVWSVP</sequence>
<comment type="similarity">
    <text evidence="1 2">Belongs to the cytochrome P450 family.</text>
</comment>
<evidence type="ECO:0000256" key="2">
    <source>
        <dbReference type="RuleBase" id="RU000461"/>
    </source>
</evidence>